<dbReference type="Gene3D" id="3.40.50.2300">
    <property type="match status" value="1"/>
</dbReference>
<keyword evidence="1" id="KW-0285">Flavoprotein</keyword>
<evidence type="ECO:0000256" key="2">
    <source>
        <dbReference type="ARBA" id="ARBA00022643"/>
    </source>
</evidence>
<reference evidence="4 5" key="1">
    <citation type="journal article" date="2013" name="Genome Announc.">
        <title>Draft genome sequences for three mercury-methylating, sulfate-reducing bacteria.</title>
        <authorList>
            <person name="Brown S.D."/>
            <person name="Hurt R.A.Jr."/>
            <person name="Gilmour C.C."/>
            <person name="Elias D.A."/>
        </authorList>
    </citation>
    <scope>NUCLEOTIDE SEQUENCE [LARGE SCALE GENOMIC DNA]</scope>
    <source>
        <strain evidence="4 5">DSM 2059</strain>
    </source>
</reference>
<dbReference type="SUPFAM" id="SSF52218">
    <property type="entry name" value="Flavoproteins"/>
    <property type="match status" value="1"/>
</dbReference>
<keyword evidence="2" id="KW-0288">FMN</keyword>
<protein>
    <submittedName>
        <fullName evidence="4">NADPH-dependent FMN reductase</fullName>
    </submittedName>
</protein>
<dbReference type="Gene3D" id="3.40.50.360">
    <property type="match status" value="1"/>
</dbReference>
<dbReference type="OrthoDB" id="9805976at2"/>
<dbReference type="InterPro" id="IPR029039">
    <property type="entry name" value="Flavoprotein-like_sf"/>
</dbReference>
<comment type="caution">
    <text evidence="4">The sequence shown here is derived from an EMBL/GenBank/DDBJ whole genome shotgun (WGS) entry which is preliminary data.</text>
</comment>
<dbReference type="InterPro" id="IPR005025">
    <property type="entry name" value="FMN_Rdtase-like_dom"/>
</dbReference>
<dbReference type="eggNOG" id="COG0655">
    <property type="taxonomic scope" value="Bacteria"/>
</dbReference>
<evidence type="ECO:0000259" key="3">
    <source>
        <dbReference type="SMART" id="SM00226"/>
    </source>
</evidence>
<dbReference type="Pfam" id="PF01451">
    <property type="entry name" value="LMWPc"/>
    <property type="match status" value="1"/>
</dbReference>
<dbReference type="GO" id="GO:0016491">
    <property type="term" value="F:oxidoreductase activity"/>
    <property type="evidence" value="ECO:0007669"/>
    <property type="project" value="InterPro"/>
</dbReference>
<evidence type="ECO:0000313" key="5">
    <source>
        <dbReference type="Proteomes" id="UP000014977"/>
    </source>
</evidence>
<proteinExistence type="predicted"/>
<dbReference type="PANTHER" id="PTHR43278">
    <property type="entry name" value="NAD(P)H-DEPENDENT FMN-CONTAINING OXIDOREDUCTASE YWQN-RELATED"/>
    <property type="match status" value="1"/>
</dbReference>
<dbReference type="SUPFAM" id="SSF52788">
    <property type="entry name" value="Phosphotyrosine protein phosphatases I"/>
    <property type="match status" value="1"/>
</dbReference>
<organism evidence="4 5">
    <name type="scientific">Desulfococcus multivorans DSM 2059</name>
    <dbReference type="NCBI Taxonomy" id="1121405"/>
    <lineage>
        <taxon>Bacteria</taxon>
        <taxon>Pseudomonadati</taxon>
        <taxon>Thermodesulfobacteriota</taxon>
        <taxon>Desulfobacteria</taxon>
        <taxon>Desulfobacterales</taxon>
        <taxon>Desulfococcaceae</taxon>
        <taxon>Desulfococcus</taxon>
    </lineage>
</organism>
<gene>
    <name evidence="4" type="ORF">dsmv_0392</name>
</gene>
<evidence type="ECO:0000313" key="4">
    <source>
        <dbReference type="EMBL" id="EPR38982.1"/>
    </source>
</evidence>
<keyword evidence="5" id="KW-1185">Reference proteome</keyword>
<dbReference type="RefSeq" id="WP_020877054.1">
    <property type="nucleotide sequence ID" value="NZ_ATHJ01000094.1"/>
</dbReference>
<dbReference type="Proteomes" id="UP000014977">
    <property type="component" value="Unassembled WGS sequence"/>
</dbReference>
<dbReference type="InterPro" id="IPR051796">
    <property type="entry name" value="ISF_SsuE-like"/>
</dbReference>
<dbReference type="SMART" id="SM00226">
    <property type="entry name" value="LMWPc"/>
    <property type="match status" value="1"/>
</dbReference>
<dbReference type="PANTHER" id="PTHR43278:SF4">
    <property type="entry name" value="NAD(P)H-DEPENDENT FMN-CONTAINING OXIDOREDUCTASE YWQN-RELATED"/>
    <property type="match status" value="1"/>
</dbReference>
<feature type="domain" description="Phosphotyrosine protein phosphatase I" evidence="3">
    <location>
        <begin position="195"/>
        <end position="320"/>
    </location>
</feature>
<dbReference type="EMBL" id="ATHJ01000094">
    <property type="protein sequence ID" value="EPR38982.1"/>
    <property type="molecule type" value="Genomic_DNA"/>
</dbReference>
<dbReference type="AlphaFoldDB" id="S7TP26"/>
<accession>S7TP26</accession>
<dbReference type="STRING" id="897.B2D07_05475"/>
<dbReference type="eggNOG" id="COG0394">
    <property type="taxonomic scope" value="Bacteria"/>
</dbReference>
<dbReference type="InterPro" id="IPR023485">
    <property type="entry name" value="Ptyr_pPase"/>
</dbReference>
<dbReference type="InterPro" id="IPR036196">
    <property type="entry name" value="Ptyr_pPase_sf"/>
</dbReference>
<name>S7TP26_DESML</name>
<evidence type="ECO:0000256" key="1">
    <source>
        <dbReference type="ARBA" id="ARBA00022630"/>
    </source>
</evidence>
<dbReference type="Pfam" id="PF03358">
    <property type="entry name" value="FMN_red"/>
    <property type="match status" value="1"/>
</dbReference>
<sequence>MFVLGLQGSPRKKSNTEFLLSLFMTEAQKYGAQTHIVDVCRKHIEPCKEFTTCERKGFCPIKDDMGPEIYPLLRKADVVVPASPVFFYNVTAQLKALIDRSQTLWARNYRLKLTDPNRRMRRGFMLCQGATKGKNLFLGVDLTAKYFFDAVGAQYSGSLYYWQIEHRGDMARHPGVRDDVAAAVGELLKPYTGRKKILFASRRNAARGQIAAAFAQLMGGDKIEVMCGGKDPADKVDPLVEDVMAEKGIDMGFRIPASIEAAVEAGCPDMIVTMGCDDIETTPDAARIAWDLPDPEGEDIDSIRILRDETEKRVSELIDQLDT</sequence>